<keyword evidence="3" id="KW-1185">Reference proteome</keyword>
<dbReference type="OrthoDB" id="10490608at2759"/>
<name>A0A165PNE5_9AGAM</name>
<feature type="compositionally biased region" description="Basic and acidic residues" evidence="1">
    <location>
        <begin position="59"/>
        <end position="68"/>
    </location>
</feature>
<dbReference type="EMBL" id="KV425608">
    <property type="protein sequence ID" value="KZT21284.1"/>
    <property type="molecule type" value="Genomic_DNA"/>
</dbReference>
<evidence type="ECO:0000313" key="3">
    <source>
        <dbReference type="Proteomes" id="UP000076761"/>
    </source>
</evidence>
<gene>
    <name evidence="2" type="ORF">NEOLEDRAFT_1139598</name>
</gene>
<reference evidence="2 3" key="1">
    <citation type="journal article" date="2016" name="Mol. Biol. Evol.">
        <title>Comparative Genomics of Early-Diverging Mushroom-Forming Fungi Provides Insights into the Origins of Lignocellulose Decay Capabilities.</title>
        <authorList>
            <person name="Nagy L.G."/>
            <person name="Riley R."/>
            <person name="Tritt A."/>
            <person name="Adam C."/>
            <person name="Daum C."/>
            <person name="Floudas D."/>
            <person name="Sun H."/>
            <person name="Yadav J.S."/>
            <person name="Pangilinan J."/>
            <person name="Larsson K.H."/>
            <person name="Matsuura K."/>
            <person name="Barry K."/>
            <person name="Labutti K."/>
            <person name="Kuo R."/>
            <person name="Ohm R.A."/>
            <person name="Bhattacharya S.S."/>
            <person name="Shirouzu T."/>
            <person name="Yoshinaga Y."/>
            <person name="Martin F.M."/>
            <person name="Grigoriev I.V."/>
            <person name="Hibbett D.S."/>
        </authorList>
    </citation>
    <scope>NUCLEOTIDE SEQUENCE [LARGE SCALE GENOMIC DNA]</scope>
    <source>
        <strain evidence="2 3">HHB14362 ss-1</strain>
    </source>
</reference>
<protein>
    <submittedName>
        <fullName evidence="2">Uncharacterized protein</fullName>
    </submittedName>
</protein>
<evidence type="ECO:0000256" key="1">
    <source>
        <dbReference type="SAM" id="MobiDB-lite"/>
    </source>
</evidence>
<accession>A0A165PNE5</accession>
<dbReference type="Proteomes" id="UP000076761">
    <property type="component" value="Unassembled WGS sequence"/>
</dbReference>
<dbReference type="AlphaFoldDB" id="A0A165PNE5"/>
<proteinExistence type="predicted"/>
<organism evidence="2 3">
    <name type="scientific">Neolentinus lepideus HHB14362 ss-1</name>
    <dbReference type="NCBI Taxonomy" id="1314782"/>
    <lineage>
        <taxon>Eukaryota</taxon>
        <taxon>Fungi</taxon>
        <taxon>Dikarya</taxon>
        <taxon>Basidiomycota</taxon>
        <taxon>Agaricomycotina</taxon>
        <taxon>Agaricomycetes</taxon>
        <taxon>Gloeophyllales</taxon>
        <taxon>Gloeophyllaceae</taxon>
        <taxon>Neolentinus</taxon>
    </lineage>
</organism>
<evidence type="ECO:0000313" key="2">
    <source>
        <dbReference type="EMBL" id="KZT21284.1"/>
    </source>
</evidence>
<sequence length="68" mass="7720">MGVVSKVEHASRGDMRWKREVNEKDQSSMNINKQPAHLHICTPGGLPDRRHSCPPIDRVSSRREKICG</sequence>
<dbReference type="InParanoid" id="A0A165PNE5"/>
<feature type="region of interest" description="Disordered" evidence="1">
    <location>
        <begin position="43"/>
        <end position="68"/>
    </location>
</feature>